<evidence type="ECO:0000313" key="2">
    <source>
        <dbReference type="EMBL" id="GGH77229.1"/>
    </source>
</evidence>
<keyword evidence="3" id="KW-1185">Reference proteome</keyword>
<dbReference type="InterPro" id="IPR051678">
    <property type="entry name" value="AGP_Transferase"/>
</dbReference>
<reference evidence="2" key="2">
    <citation type="submission" date="2020-09" db="EMBL/GenBank/DDBJ databases">
        <authorList>
            <person name="Sun Q."/>
            <person name="Zhou Y."/>
        </authorList>
    </citation>
    <scope>NUCLEOTIDE SEQUENCE</scope>
    <source>
        <strain evidence="2">CGMCC 1.12777</strain>
    </source>
</reference>
<protein>
    <submittedName>
        <fullName evidence="2">Aminoglycoside phosphotransferase</fullName>
    </submittedName>
</protein>
<reference evidence="2" key="1">
    <citation type="journal article" date="2014" name="Int. J. Syst. Evol. Microbiol.">
        <title>Complete genome sequence of Corynebacterium casei LMG S-19264T (=DSM 44701T), isolated from a smear-ripened cheese.</title>
        <authorList>
            <consortium name="US DOE Joint Genome Institute (JGI-PGF)"/>
            <person name="Walter F."/>
            <person name="Albersmeier A."/>
            <person name="Kalinowski J."/>
            <person name="Ruckert C."/>
        </authorList>
    </citation>
    <scope>NUCLEOTIDE SEQUENCE</scope>
    <source>
        <strain evidence="2">CGMCC 1.12777</strain>
    </source>
</reference>
<evidence type="ECO:0000259" key="1">
    <source>
        <dbReference type="Pfam" id="PF01636"/>
    </source>
</evidence>
<dbReference type="SUPFAM" id="SSF56112">
    <property type="entry name" value="Protein kinase-like (PK-like)"/>
    <property type="match status" value="1"/>
</dbReference>
<evidence type="ECO:0000313" key="3">
    <source>
        <dbReference type="Proteomes" id="UP000656813"/>
    </source>
</evidence>
<feature type="domain" description="Aminoglycoside phosphotransferase" evidence="1">
    <location>
        <begin position="23"/>
        <end position="218"/>
    </location>
</feature>
<name>A0A8J2ZT99_9BACL</name>
<sequence length="251" mass="28751">MRTIHLGDPIAKGNTAKIYLYDHKIIKLFNDDLPDTEASYEANKQQYAYSCGLPVPKILDVTKIDGKQAIIMECIEGRTLGELIMENKERTDHYLTLSVEVQQQIHKIRADSFEPMKEKLRRQIESALMLSQRQQSFLLKRLESMTVGNHLCHGDFHLFNLIMSENKVIIIDWVDASAGNPCADIYRTYLLYLQFSGELAERYLQMCCKMNGLPRAAFLEWAPILAGARLSENVSSENSERLIAIVNQYCD</sequence>
<comment type="caution">
    <text evidence="2">The sequence shown here is derived from an EMBL/GenBank/DDBJ whole genome shotgun (WGS) entry which is preliminary data.</text>
</comment>
<dbReference type="PANTHER" id="PTHR21310">
    <property type="entry name" value="AMINOGLYCOSIDE PHOSPHOTRANSFERASE-RELATED-RELATED"/>
    <property type="match status" value="1"/>
</dbReference>
<dbReference type="InterPro" id="IPR011009">
    <property type="entry name" value="Kinase-like_dom_sf"/>
</dbReference>
<dbReference type="InterPro" id="IPR002575">
    <property type="entry name" value="Aminoglycoside_PTrfase"/>
</dbReference>
<dbReference type="AlphaFoldDB" id="A0A8J2ZT99"/>
<dbReference type="Gene3D" id="3.90.1200.10">
    <property type="match status" value="1"/>
</dbReference>
<dbReference type="Proteomes" id="UP000656813">
    <property type="component" value="Unassembled WGS sequence"/>
</dbReference>
<dbReference type="EMBL" id="BMFV01000004">
    <property type="protein sequence ID" value="GGH77229.1"/>
    <property type="molecule type" value="Genomic_DNA"/>
</dbReference>
<dbReference type="Pfam" id="PF01636">
    <property type="entry name" value="APH"/>
    <property type="match status" value="1"/>
</dbReference>
<organism evidence="2 3">
    <name type="scientific">Pullulanibacillus pueri</name>
    <dbReference type="NCBI Taxonomy" id="1437324"/>
    <lineage>
        <taxon>Bacteria</taxon>
        <taxon>Bacillati</taxon>
        <taxon>Bacillota</taxon>
        <taxon>Bacilli</taxon>
        <taxon>Bacillales</taxon>
        <taxon>Sporolactobacillaceae</taxon>
        <taxon>Pullulanibacillus</taxon>
    </lineage>
</organism>
<gene>
    <name evidence="2" type="ORF">GCM10007096_08820</name>
</gene>
<accession>A0A8J2ZT99</accession>
<proteinExistence type="predicted"/>